<dbReference type="AlphaFoldDB" id="A0A1H6INW3"/>
<accession>A0A1H6INW3</accession>
<keyword evidence="1" id="KW-1133">Transmembrane helix</keyword>
<evidence type="ECO:0000313" key="3">
    <source>
        <dbReference type="Proteomes" id="UP000182915"/>
    </source>
</evidence>
<sequence>MPDDLLRFVGGPSPYWTGWLWLGLALLLMVIVWYAVVLVWTLPADRLRRLPAVRVLHARLLRRRFASAVRSIVARHRDGDLSTAQAGAAMSRTLRSFLHQATGARTQYMHLDAIGAGALAPAAPVLAALDDAQFNQASPVRVGEVGADTEELIRTWP</sequence>
<dbReference type="Proteomes" id="UP000182915">
    <property type="component" value="Chromosome I"/>
</dbReference>
<keyword evidence="1" id="KW-0472">Membrane</keyword>
<keyword evidence="3" id="KW-1185">Reference proteome</keyword>
<proteinExistence type="predicted"/>
<evidence type="ECO:0000256" key="1">
    <source>
        <dbReference type="SAM" id="Phobius"/>
    </source>
</evidence>
<protein>
    <recommendedName>
        <fullName evidence="4">DUF4381 domain-containing protein</fullName>
    </recommendedName>
</protein>
<dbReference type="EMBL" id="LT629971">
    <property type="protein sequence ID" value="SEH49171.1"/>
    <property type="molecule type" value="Genomic_DNA"/>
</dbReference>
<reference evidence="3" key="1">
    <citation type="submission" date="2016-10" db="EMBL/GenBank/DDBJ databases">
        <authorList>
            <person name="Varghese N."/>
            <person name="Submissions S."/>
        </authorList>
    </citation>
    <scope>NUCLEOTIDE SEQUENCE [LARGE SCALE GENOMIC DNA]</scope>
    <source>
        <strain evidence="3">DSM 45405</strain>
    </source>
</reference>
<dbReference type="STRING" id="370526.SAMN04489835_0461"/>
<keyword evidence="1" id="KW-0812">Transmembrane</keyword>
<name>A0A1H6INW3_MYCRU</name>
<organism evidence="2 3">
    <name type="scientific">Mycolicibacterium rutilum</name>
    <name type="common">Mycobacterium rutilum</name>
    <dbReference type="NCBI Taxonomy" id="370526"/>
    <lineage>
        <taxon>Bacteria</taxon>
        <taxon>Bacillati</taxon>
        <taxon>Actinomycetota</taxon>
        <taxon>Actinomycetes</taxon>
        <taxon>Mycobacteriales</taxon>
        <taxon>Mycobacteriaceae</taxon>
        <taxon>Mycolicibacterium</taxon>
    </lineage>
</organism>
<feature type="transmembrane region" description="Helical" evidence="1">
    <location>
        <begin position="20"/>
        <end position="42"/>
    </location>
</feature>
<evidence type="ECO:0008006" key="4">
    <source>
        <dbReference type="Google" id="ProtNLM"/>
    </source>
</evidence>
<dbReference type="RefSeq" id="WP_083405792.1">
    <property type="nucleotide sequence ID" value="NZ_LT629971.1"/>
</dbReference>
<evidence type="ECO:0000313" key="2">
    <source>
        <dbReference type="EMBL" id="SEH49171.1"/>
    </source>
</evidence>
<dbReference type="OrthoDB" id="4639836at2"/>
<gene>
    <name evidence="2" type="ORF">SAMN04489835_0461</name>
</gene>